<evidence type="ECO:0000256" key="12">
    <source>
        <dbReference type="HAMAP-Rule" id="MF_00983"/>
    </source>
</evidence>
<dbReference type="KEGG" id="fak:FUA48_10235"/>
<dbReference type="InterPro" id="IPR041236">
    <property type="entry name" value="PriA_C"/>
</dbReference>
<comment type="catalytic activity">
    <reaction evidence="11 12">
        <text>ATP + H2O = ADP + phosphate + H(+)</text>
        <dbReference type="Rhea" id="RHEA:13065"/>
        <dbReference type="ChEBI" id="CHEBI:15377"/>
        <dbReference type="ChEBI" id="CHEBI:15378"/>
        <dbReference type="ChEBI" id="CHEBI:30616"/>
        <dbReference type="ChEBI" id="CHEBI:43474"/>
        <dbReference type="ChEBI" id="CHEBI:456216"/>
        <dbReference type="EC" id="5.6.2.4"/>
    </reaction>
</comment>
<dbReference type="GO" id="GO:0006270">
    <property type="term" value="P:DNA replication initiation"/>
    <property type="evidence" value="ECO:0007669"/>
    <property type="project" value="TreeGrafter"/>
</dbReference>
<dbReference type="Pfam" id="PF17764">
    <property type="entry name" value="PriA_3primeBD"/>
    <property type="match status" value="1"/>
</dbReference>
<dbReference type="GO" id="GO:1990077">
    <property type="term" value="C:primosome complex"/>
    <property type="evidence" value="ECO:0007669"/>
    <property type="project" value="UniProtKB-UniRule"/>
</dbReference>
<evidence type="ECO:0000259" key="14">
    <source>
        <dbReference type="PROSITE" id="PS51194"/>
    </source>
</evidence>
<proteinExistence type="inferred from homology"/>
<organism evidence="15 16">
    <name type="scientific">Flavobacterium alkalisoli</name>
    <dbReference type="NCBI Taxonomy" id="2602769"/>
    <lineage>
        <taxon>Bacteria</taxon>
        <taxon>Pseudomonadati</taxon>
        <taxon>Bacteroidota</taxon>
        <taxon>Flavobacteriia</taxon>
        <taxon>Flavobacteriales</taxon>
        <taxon>Flavobacteriaceae</taxon>
        <taxon>Flavobacterium</taxon>
    </lineage>
</organism>
<dbReference type="PANTHER" id="PTHR30580:SF0">
    <property type="entry name" value="PRIMOSOMAL PROTEIN N"/>
    <property type="match status" value="1"/>
</dbReference>
<dbReference type="InterPro" id="IPR042115">
    <property type="entry name" value="PriA_3primeBD_sf"/>
</dbReference>
<keyword evidence="16" id="KW-1185">Reference proteome</keyword>
<dbReference type="HAMAP" id="MF_00983">
    <property type="entry name" value="PriA"/>
    <property type="match status" value="1"/>
</dbReference>
<keyword evidence="5 12" id="KW-0378">Hydrolase</keyword>
<dbReference type="CDD" id="cd17929">
    <property type="entry name" value="DEXHc_priA"/>
    <property type="match status" value="1"/>
</dbReference>
<keyword evidence="4 12" id="KW-0547">Nucleotide-binding</keyword>
<dbReference type="GO" id="GO:0005524">
    <property type="term" value="F:ATP binding"/>
    <property type="evidence" value="ECO:0007669"/>
    <property type="project" value="UniProtKB-UniRule"/>
</dbReference>
<keyword evidence="6 12" id="KW-0347">Helicase</keyword>
<keyword evidence="9 12" id="KW-0238">DNA-binding</keyword>
<dbReference type="Pfam" id="PF00270">
    <property type="entry name" value="DEAD"/>
    <property type="match status" value="1"/>
</dbReference>
<evidence type="ECO:0000256" key="11">
    <source>
        <dbReference type="ARBA" id="ARBA00048988"/>
    </source>
</evidence>
<dbReference type="SMART" id="SM00490">
    <property type="entry name" value="HELICc"/>
    <property type="match status" value="1"/>
</dbReference>
<dbReference type="InterPro" id="IPR014001">
    <property type="entry name" value="Helicase_ATP-bd"/>
</dbReference>
<dbReference type="InterPro" id="IPR027417">
    <property type="entry name" value="P-loop_NTPase"/>
</dbReference>
<protein>
    <recommendedName>
        <fullName evidence="12">Replication restart protein PriA</fullName>
    </recommendedName>
    <alternativeName>
        <fullName evidence="12">ATP-dependent DNA helicase PriA</fullName>
        <ecNumber evidence="12">5.6.2.4</ecNumber>
    </alternativeName>
    <alternativeName>
        <fullName evidence="12">DNA 3'-5' helicase PriA</fullName>
    </alternativeName>
</protein>
<evidence type="ECO:0000313" key="15">
    <source>
        <dbReference type="EMBL" id="QEE49944.1"/>
    </source>
</evidence>
<evidence type="ECO:0000256" key="3">
    <source>
        <dbReference type="ARBA" id="ARBA00022723"/>
    </source>
</evidence>
<dbReference type="FunFam" id="3.40.50.300:FF:000489">
    <property type="entry name" value="Primosome assembly protein PriA"/>
    <property type="match status" value="1"/>
</dbReference>
<comment type="cofactor">
    <cofactor evidence="12">
        <name>Zn(2+)</name>
        <dbReference type="ChEBI" id="CHEBI:29105"/>
    </cofactor>
    <text evidence="12">Binds 2 zinc ions per subunit.</text>
</comment>
<keyword evidence="8 12" id="KW-0067">ATP-binding</keyword>
<dbReference type="Pfam" id="PF18319">
    <property type="entry name" value="Zn_ribbon_PriA"/>
    <property type="match status" value="1"/>
</dbReference>
<dbReference type="GO" id="GO:0006302">
    <property type="term" value="P:double-strand break repair"/>
    <property type="evidence" value="ECO:0007669"/>
    <property type="project" value="InterPro"/>
</dbReference>
<dbReference type="FunFam" id="3.40.1440.60:FF:000001">
    <property type="entry name" value="Primosomal protein N"/>
    <property type="match status" value="1"/>
</dbReference>
<dbReference type="Pfam" id="PF18074">
    <property type="entry name" value="PriA_C"/>
    <property type="match status" value="1"/>
</dbReference>
<accession>A0A5B9FSN5</accession>
<comment type="similarity">
    <text evidence="12">Belongs to the helicase family. PriA subfamily.</text>
</comment>
<dbReference type="GO" id="GO:0016887">
    <property type="term" value="F:ATP hydrolysis activity"/>
    <property type="evidence" value="ECO:0007669"/>
    <property type="project" value="RHEA"/>
</dbReference>
<keyword evidence="1 12" id="KW-0639">Primosome</keyword>
<evidence type="ECO:0000256" key="6">
    <source>
        <dbReference type="ARBA" id="ARBA00022806"/>
    </source>
</evidence>
<dbReference type="SMART" id="SM00487">
    <property type="entry name" value="DEXDc"/>
    <property type="match status" value="1"/>
</dbReference>
<dbReference type="EC" id="5.6.2.4" evidence="12"/>
<feature type="domain" description="Helicase C-terminal" evidence="14">
    <location>
        <begin position="536"/>
        <end position="713"/>
    </location>
</feature>
<dbReference type="Gene3D" id="3.40.50.300">
    <property type="entry name" value="P-loop containing nucleotide triphosphate hydrolases"/>
    <property type="match status" value="2"/>
</dbReference>
<feature type="binding site" evidence="12">
    <location>
        <position position="550"/>
    </location>
    <ligand>
        <name>Zn(2+)</name>
        <dbReference type="ChEBI" id="CHEBI:29105"/>
        <label>2</label>
    </ligand>
</feature>
<feature type="binding site" evidence="12">
    <location>
        <position position="532"/>
    </location>
    <ligand>
        <name>Zn(2+)</name>
        <dbReference type="ChEBI" id="CHEBI:29105"/>
        <label>2</label>
    </ligand>
</feature>
<dbReference type="OrthoDB" id="9759544at2"/>
<comment type="subunit">
    <text evidence="12">Component of the replication restart primosome.</text>
</comment>
<evidence type="ECO:0000256" key="2">
    <source>
        <dbReference type="ARBA" id="ARBA00022705"/>
    </source>
</evidence>
<reference evidence="15 16" key="1">
    <citation type="submission" date="2019-08" db="EMBL/GenBank/DDBJ databases">
        <title>Flavobacterium alkalisoli sp. nov., isolated from rhizosphere soil of Suaeda salsa.</title>
        <authorList>
            <person name="Sun J.-Q."/>
            <person name="Xu L."/>
        </authorList>
    </citation>
    <scope>NUCLEOTIDE SEQUENCE [LARGE SCALE GENOMIC DNA]</scope>
    <source>
        <strain evidence="15 16">XS-5</strain>
    </source>
</reference>
<feature type="domain" description="Helicase ATP-binding" evidence="13">
    <location>
        <begin position="291"/>
        <end position="460"/>
    </location>
</feature>
<feature type="binding site" evidence="12">
    <location>
        <position position="526"/>
    </location>
    <ligand>
        <name>Zn(2+)</name>
        <dbReference type="ChEBI" id="CHEBI:29105"/>
        <label>1</label>
    </ligand>
</feature>
<keyword evidence="7 12" id="KW-0862">Zinc</keyword>
<dbReference type="EMBL" id="CP042831">
    <property type="protein sequence ID" value="QEE49944.1"/>
    <property type="molecule type" value="Genomic_DNA"/>
</dbReference>
<dbReference type="GO" id="GO:0008270">
    <property type="term" value="F:zinc ion binding"/>
    <property type="evidence" value="ECO:0007669"/>
    <property type="project" value="UniProtKB-UniRule"/>
</dbReference>
<name>A0A5B9FSN5_9FLAO</name>
<dbReference type="CDD" id="cd18804">
    <property type="entry name" value="SF2_C_priA"/>
    <property type="match status" value="1"/>
</dbReference>
<dbReference type="Gene3D" id="3.40.1440.60">
    <property type="entry name" value="PriA, 3(prime) DNA-binding domain"/>
    <property type="match status" value="1"/>
</dbReference>
<evidence type="ECO:0000256" key="4">
    <source>
        <dbReference type="ARBA" id="ARBA00022741"/>
    </source>
</evidence>
<dbReference type="InterPro" id="IPR011545">
    <property type="entry name" value="DEAD/DEAH_box_helicase_dom"/>
</dbReference>
<dbReference type="GO" id="GO:0006269">
    <property type="term" value="P:DNA replication, synthesis of primer"/>
    <property type="evidence" value="ECO:0007669"/>
    <property type="project" value="UniProtKB-KW"/>
</dbReference>
<feature type="binding site" evidence="12">
    <location>
        <position position="563"/>
    </location>
    <ligand>
        <name>Zn(2+)</name>
        <dbReference type="ChEBI" id="CHEBI:29105"/>
        <label>1</label>
    </ligand>
</feature>
<dbReference type="GO" id="GO:0006310">
    <property type="term" value="P:DNA recombination"/>
    <property type="evidence" value="ECO:0007669"/>
    <property type="project" value="InterPro"/>
</dbReference>
<evidence type="ECO:0000256" key="10">
    <source>
        <dbReference type="ARBA" id="ARBA00023235"/>
    </source>
</evidence>
<gene>
    <name evidence="12 15" type="primary">priA</name>
    <name evidence="15" type="ORF">FUA48_10235</name>
</gene>
<keyword evidence="2 12" id="KW-0235">DNA replication</keyword>
<dbReference type="SUPFAM" id="SSF52540">
    <property type="entry name" value="P-loop containing nucleoside triphosphate hydrolases"/>
    <property type="match status" value="1"/>
</dbReference>
<comment type="function">
    <text evidence="12">Initiates the restart of stalled replication forks, which reloads the replicative helicase on sites other than the origin of replication. Recognizes and binds to abandoned replication forks and remodels them to uncover a helicase loading site. Promotes assembly of the primosome at these replication forks.</text>
</comment>
<dbReference type="InterPro" id="IPR001650">
    <property type="entry name" value="Helicase_C-like"/>
</dbReference>
<dbReference type="AlphaFoldDB" id="A0A5B9FSN5"/>
<dbReference type="NCBIfam" id="TIGR00595">
    <property type="entry name" value="priA"/>
    <property type="match status" value="1"/>
</dbReference>
<dbReference type="Pfam" id="PF00271">
    <property type="entry name" value="Helicase_C"/>
    <property type="match status" value="1"/>
</dbReference>
<evidence type="ECO:0000256" key="1">
    <source>
        <dbReference type="ARBA" id="ARBA00022515"/>
    </source>
</evidence>
<dbReference type="PROSITE" id="PS51194">
    <property type="entry name" value="HELICASE_CTER"/>
    <property type="match status" value="1"/>
</dbReference>
<feature type="binding site" evidence="12">
    <location>
        <position position="523"/>
    </location>
    <ligand>
        <name>Zn(2+)</name>
        <dbReference type="ChEBI" id="CHEBI:29105"/>
        <label>1</label>
    </ligand>
</feature>
<evidence type="ECO:0000256" key="8">
    <source>
        <dbReference type="ARBA" id="ARBA00022840"/>
    </source>
</evidence>
<dbReference type="PROSITE" id="PS51192">
    <property type="entry name" value="HELICASE_ATP_BIND_1"/>
    <property type="match status" value="1"/>
</dbReference>
<evidence type="ECO:0000256" key="9">
    <source>
        <dbReference type="ARBA" id="ARBA00023125"/>
    </source>
</evidence>
<keyword evidence="10 12" id="KW-0413">Isomerase</keyword>
<feature type="binding site" evidence="12">
    <location>
        <position position="566"/>
    </location>
    <ligand>
        <name>Zn(2+)</name>
        <dbReference type="ChEBI" id="CHEBI:29105"/>
        <label>1</label>
    </ligand>
</feature>
<evidence type="ECO:0000256" key="5">
    <source>
        <dbReference type="ARBA" id="ARBA00022801"/>
    </source>
</evidence>
<dbReference type="Proteomes" id="UP000321222">
    <property type="component" value="Chromosome"/>
</dbReference>
<comment type="catalytic activity">
    <reaction evidence="12">
        <text>Couples ATP hydrolysis with the unwinding of duplex DNA by translocating in the 3'-5' direction.</text>
        <dbReference type="EC" id="5.6.2.4"/>
    </reaction>
</comment>
<evidence type="ECO:0000313" key="16">
    <source>
        <dbReference type="Proteomes" id="UP000321222"/>
    </source>
</evidence>
<sequence length="816" mass="93901">MPFFIEVILPLALPKPFTYAINEAEYGFIKKGMRVAVPFGRNKIYTGLVVDLHQTPPQLYQAKEIHQILDDFPIVTEIQLKHWEWIASYYMCSIGDVYKSAMPSGYLLESETIITSKKDFSINDTQLSDEEYLVYEALQTQSALKIQEVAAILNKKTTLPVINKLIAKNAISLQEEINEKYKPKTIRYIRMQPEFLQEENLSELMEILSRAQKQREAVMYYFQLQAREKKPIAVKHFMEASGATAAVVKSLVDKDIFEEYHIEEDRVQFEKADDSAFGLSPKQQEAFDGIKGSFDKFQVTLLHGITSSGKTEIYIKLIEEFINSGKQVLYLLPEIALTTQLVVRLTAYFGNQVAVFHSKYSNNERIETWQQVLEDSEKAKVIIGARSALFLPFKDLGLIVIDEEHEQTFKQQDPAPRYHARDAAIVLAGMFDAKVLLGSATPGIETYYNATGGKYGYVELKERYGNVMPPEIVLVDLKDKYKRKRMTGHFSDTLNEAIAEALSEDRQVILFQNRRGFSPWVECMTCGHVPQCPQCDVSLTYYKFKNQLRCHYCGYSIANPTHCHQCHSTDLSTKGFGTEQIEMELKELFPTKNVWRMDQDTTRGKFGYEKIIDAFKNREIDILVGTQMLAKGLHFDNVSLVGILNADNMLYQPDFRAFERAFQMMVQVAGRAGRKDVRGKVLIQTYNPLHNIIQQVTDNDYPAMYKEQVYERYNFKYPPFYRLIRLTLRQRDYEKLKDGALWVYNVLSQNLNMPVLGPEEPAISRIRNEYIRTIMIKLPQGNSLGGTKKAIRKILDSFDAVPQYKSIKITVNVDPY</sequence>
<dbReference type="GO" id="GO:0043138">
    <property type="term" value="F:3'-5' DNA helicase activity"/>
    <property type="evidence" value="ECO:0007669"/>
    <property type="project" value="UniProtKB-EC"/>
</dbReference>
<keyword evidence="3 12" id="KW-0479">Metal-binding</keyword>
<dbReference type="PANTHER" id="PTHR30580">
    <property type="entry name" value="PRIMOSOMAL PROTEIN N"/>
    <property type="match status" value="1"/>
</dbReference>
<dbReference type="InterPro" id="IPR005259">
    <property type="entry name" value="PriA"/>
</dbReference>
<evidence type="ECO:0000259" key="13">
    <source>
        <dbReference type="PROSITE" id="PS51192"/>
    </source>
</evidence>
<dbReference type="InterPro" id="IPR040498">
    <property type="entry name" value="PriA_CRR"/>
</dbReference>
<feature type="binding site" evidence="12">
    <location>
        <position position="535"/>
    </location>
    <ligand>
        <name>Zn(2+)</name>
        <dbReference type="ChEBI" id="CHEBI:29105"/>
        <label>2</label>
    </ligand>
</feature>
<evidence type="ECO:0000256" key="7">
    <source>
        <dbReference type="ARBA" id="ARBA00022833"/>
    </source>
</evidence>
<dbReference type="InterPro" id="IPR041222">
    <property type="entry name" value="PriA_3primeBD"/>
</dbReference>
<dbReference type="GO" id="GO:0003677">
    <property type="term" value="F:DNA binding"/>
    <property type="evidence" value="ECO:0007669"/>
    <property type="project" value="UniProtKB-UniRule"/>
</dbReference>
<dbReference type="RefSeq" id="WP_147583441.1">
    <property type="nucleotide sequence ID" value="NZ_CP042831.1"/>
</dbReference>
<feature type="binding site" evidence="12">
    <location>
        <position position="553"/>
    </location>
    <ligand>
        <name>Zn(2+)</name>
        <dbReference type="ChEBI" id="CHEBI:29105"/>
        <label>2</label>
    </ligand>
</feature>